<dbReference type="InParanoid" id="K3WH19"/>
<reference evidence="9" key="1">
    <citation type="journal article" date="2010" name="Genome Biol.">
        <title>Genome sequence of the necrotrophic plant pathogen Pythium ultimum reveals original pathogenicity mechanisms and effector repertoire.</title>
        <authorList>
            <person name="Levesque C.A."/>
            <person name="Brouwer H."/>
            <person name="Cano L."/>
            <person name="Hamilton J.P."/>
            <person name="Holt C."/>
            <person name="Huitema E."/>
            <person name="Raffaele S."/>
            <person name="Robideau G.P."/>
            <person name="Thines M."/>
            <person name="Win J."/>
            <person name="Zerillo M.M."/>
            <person name="Beakes G.W."/>
            <person name="Boore J.L."/>
            <person name="Busam D."/>
            <person name="Dumas B."/>
            <person name="Ferriera S."/>
            <person name="Fuerstenberg S.I."/>
            <person name="Gachon C.M."/>
            <person name="Gaulin E."/>
            <person name="Govers F."/>
            <person name="Grenville-Briggs L."/>
            <person name="Horner N."/>
            <person name="Hostetler J."/>
            <person name="Jiang R.H."/>
            <person name="Johnson J."/>
            <person name="Krajaejun T."/>
            <person name="Lin H."/>
            <person name="Meijer H.J."/>
            <person name="Moore B."/>
            <person name="Morris P."/>
            <person name="Phuntmart V."/>
            <person name="Puiu D."/>
            <person name="Shetty J."/>
            <person name="Stajich J.E."/>
            <person name="Tripathy S."/>
            <person name="Wawra S."/>
            <person name="van West P."/>
            <person name="Whitty B.R."/>
            <person name="Coutinho P.M."/>
            <person name="Henrissat B."/>
            <person name="Martin F."/>
            <person name="Thomas P.D."/>
            <person name="Tyler B.M."/>
            <person name="De Vries R.P."/>
            <person name="Kamoun S."/>
            <person name="Yandell M."/>
            <person name="Tisserat N."/>
            <person name="Buell C.R."/>
        </authorList>
    </citation>
    <scope>NUCLEOTIDE SEQUENCE</scope>
    <source>
        <strain evidence="9">DAOM:BR144</strain>
    </source>
</reference>
<comment type="function">
    <text evidence="6">Induces local and distal defense responses (incompatible hypersensitive reaction) in plants from the solanaceae and cruciferae families. Elicits leaf necrosis and causes the accumulation of pathogenesis-related proteins. Might interact with the lipidic molecules of the plasma membrane.</text>
</comment>
<comment type="similarity">
    <text evidence="2 6">Belongs to the elicitin family.</text>
</comment>
<dbReference type="HOGENOM" id="CLU_1513519_0_0_1"/>
<dbReference type="Pfam" id="PF00964">
    <property type="entry name" value="Elicitin"/>
    <property type="match status" value="1"/>
</dbReference>
<evidence type="ECO:0000256" key="4">
    <source>
        <dbReference type="ARBA" id="ARBA00022978"/>
    </source>
</evidence>
<sequence>MATRMLSFVALTVLLLVAAVPTPSLAVNATNATSDASSSSTTTDSTQCDEELLFQKLYVLMPAINQCAKESDYYINTDALALPTNESLTKFCTSENCTRLSDELDDAGLPSCTVAVGAAHMSFKELFNQMRAYCVSTNTKPSSTSKSAAGSVILAANGWEPIAAATLAVLAMTINVWM</sequence>
<dbReference type="GO" id="GO:0005576">
    <property type="term" value="C:extracellular region"/>
    <property type="evidence" value="ECO:0007669"/>
    <property type="project" value="UniProtKB-SubCell"/>
</dbReference>
<evidence type="ECO:0000256" key="5">
    <source>
        <dbReference type="ARBA" id="ARBA00023157"/>
    </source>
</evidence>
<name>K3WH19_GLOUD</name>
<reference evidence="9" key="2">
    <citation type="submission" date="2010-04" db="EMBL/GenBank/DDBJ databases">
        <authorList>
            <person name="Buell R."/>
            <person name="Hamilton J."/>
            <person name="Hostetler J."/>
        </authorList>
    </citation>
    <scope>NUCLEOTIDE SEQUENCE [LARGE SCALE GENOMIC DNA]</scope>
    <source>
        <strain evidence="9">DAOM:BR144</strain>
    </source>
</reference>
<dbReference type="VEuPathDB" id="FungiDB:PYU1_G004250"/>
<dbReference type="GO" id="GO:0052040">
    <property type="term" value="P:symbiont-mediated perturbation of host programmed cell death"/>
    <property type="evidence" value="ECO:0007669"/>
    <property type="project" value="UniProtKB-UniRule"/>
</dbReference>
<dbReference type="Proteomes" id="UP000019132">
    <property type="component" value="Unassembled WGS sequence"/>
</dbReference>
<evidence type="ECO:0000256" key="1">
    <source>
        <dbReference type="ARBA" id="ARBA00004613"/>
    </source>
</evidence>
<comment type="subcellular location">
    <subcellularLocation>
        <location evidence="1 6">Secreted</location>
    </subcellularLocation>
</comment>
<dbReference type="InterPro" id="IPR036470">
    <property type="entry name" value="Elicitin_sf"/>
</dbReference>
<keyword evidence="4 6" id="KW-0928">Hypersensitive response elicitation</keyword>
<evidence type="ECO:0000256" key="6">
    <source>
        <dbReference type="RuleBase" id="RU368111"/>
    </source>
</evidence>
<dbReference type="InterPro" id="IPR002200">
    <property type="entry name" value="Elicitin"/>
</dbReference>
<dbReference type="EMBL" id="GL376567">
    <property type="status" value="NOT_ANNOTATED_CDS"/>
    <property type="molecule type" value="Genomic_DNA"/>
</dbReference>
<evidence type="ECO:0000313" key="9">
    <source>
        <dbReference type="Proteomes" id="UP000019132"/>
    </source>
</evidence>
<dbReference type="Gene3D" id="1.10.239.10">
    <property type="entry name" value="Elicitin domain"/>
    <property type="match status" value="1"/>
</dbReference>
<dbReference type="EnsemblProtists" id="PYU1_T004260">
    <property type="protein sequence ID" value="PYU1_T004260"/>
    <property type="gene ID" value="PYU1_G004250"/>
</dbReference>
<evidence type="ECO:0000256" key="2">
    <source>
        <dbReference type="ARBA" id="ARBA00009544"/>
    </source>
</evidence>
<keyword evidence="7" id="KW-0732">Signal</keyword>
<keyword evidence="9" id="KW-1185">Reference proteome</keyword>
<evidence type="ECO:0000256" key="7">
    <source>
        <dbReference type="SAM" id="SignalP"/>
    </source>
</evidence>
<dbReference type="AlphaFoldDB" id="K3WH19"/>
<accession>K3WH19</accession>
<feature type="chain" id="PRO_5003871974" description="Elicitin" evidence="7">
    <location>
        <begin position="27"/>
        <end position="178"/>
    </location>
</feature>
<dbReference type="SUPFAM" id="SSF48647">
    <property type="entry name" value="Fungal elicitin"/>
    <property type="match status" value="1"/>
</dbReference>
<proteinExistence type="inferred from homology"/>
<dbReference type="eggNOG" id="ENOG502T310">
    <property type="taxonomic scope" value="Eukaryota"/>
</dbReference>
<evidence type="ECO:0000313" key="8">
    <source>
        <dbReference type="EnsemblProtists" id="PYU1_T004260"/>
    </source>
</evidence>
<keyword evidence="3 6" id="KW-0964">Secreted</keyword>
<feature type="signal peptide" evidence="7">
    <location>
        <begin position="1"/>
        <end position="26"/>
    </location>
</feature>
<evidence type="ECO:0000256" key="3">
    <source>
        <dbReference type="ARBA" id="ARBA00022525"/>
    </source>
</evidence>
<organism evidence="8 9">
    <name type="scientific">Globisporangium ultimum (strain ATCC 200006 / CBS 805.95 / DAOM BR144)</name>
    <name type="common">Pythium ultimum</name>
    <dbReference type="NCBI Taxonomy" id="431595"/>
    <lineage>
        <taxon>Eukaryota</taxon>
        <taxon>Sar</taxon>
        <taxon>Stramenopiles</taxon>
        <taxon>Oomycota</taxon>
        <taxon>Peronosporomycetes</taxon>
        <taxon>Pythiales</taxon>
        <taxon>Pythiaceae</taxon>
        <taxon>Globisporangium</taxon>
    </lineage>
</organism>
<keyword evidence="5 6" id="KW-1015">Disulfide bond</keyword>
<reference evidence="8" key="3">
    <citation type="submission" date="2015-02" db="UniProtKB">
        <authorList>
            <consortium name="EnsemblProtists"/>
        </authorList>
    </citation>
    <scope>IDENTIFICATION</scope>
    <source>
        <strain evidence="8">DAOM BR144</strain>
    </source>
</reference>
<protein>
    <recommendedName>
        <fullName evidence="6">Elicitin</fullName>
    </recommendedName>
</protein>